<dbReference type="InterPro" id="IPR036388">
    <property type="entry name" value="WH-like_DNA-bd_sf"/>
</dbReference>
<dbReference type="PANTHER" id="PTHR23155">
    <property type="entry name" value="DISEASE RESISTANCE PROTEIN RP"/>
    <property type="match status" value="1"/>
</dbReference>
<dbReference type="GO" id="GO:0006952">
    <property type="term" value="P:defense response"/>
    <property type="evidence" value="ECO:0007669"/>
    <property type="project" value="UniProtKB-KW"/>
</dbReference>
<dbReference type="Pfam" id="PF23598">
    <property type="entry name" value="LRR_14"/>
    <property type="match status" value="1"/>
</dbReference>
<dbReference type="Gene3D" id="3.80.10.10">
    <property type="entry name" value="Ribonuclease Inhibitor"/>
    <property type="match status" value="2"/>
</dbReference>
<feature type="domain" description="Disease resistance R13L4/SHOC-2-like LRR" evidence="4">
    <location>
        <begin position="89"/>
        <end position="374"/>
    </location>
</feature>
<organism evidence="5">
    <name type="scientific">Brassica napus</name>
    <name type="common">Rape</name>
    <dbReference type="NCBI Taxonomy" id="3708"/>
    <lineage>
        <taxon>Eukaryota</taxon>
        <taxon>Viridiplantae</taxon>
        <taxon>Streptophyta</taxon>
        <taxon>Embryophyta</taxon>
        <taxon>Tracheophyta</taxon>
        <taxon>Spermatophyta</taxon>
        <taxon>Magnoliopsida</taxon>
        <taxon>eudicotyledons</taxon>
        <taxon>Gunneridae</taxon>
        <taxon>Pentapetalae</taxon>
        <taxon>rosids</taxon>
        <taxon>malvids</taxon>
        <taxon>Brassicales</taxon>
        <taxon>Brassicaceae</taxon>
        <taxon>Brassiceae</taxon>
        <taxon>Brassica</taxon>
    </lineage>
</organism>
<dbReference type="Gene3D" id="1.10.10.10">
    <property type="entry name" value="Winged helix-like DNA-binding domain superfamily/Winged helix DNA-binding domain"/>
    <property type="match status" value="1"/>
</dbReference>
<reference evidence="5" key="1">
    <citation type="submission" date="2021-01" db="EMBL/GenBank/DDBJ databases">
        <authorList>
            <consortium name="Genoscope - CEA"/>
            <person name="William W."/>
        </authorList>
    </citation>
    <scope>NUCLEOTIDE SEQUENCE</scope>
</reference>
<feature type="non-terminal residue" evidence="5">
    <location>
        <position position="383"/>
    </location>
</feature>
<dbReference type="InterPro" id="IPR044974">
    <property type="entry name" value="Disease_R_plants"/>
</dbReference>
<keyword evidence="2" id="KW-0611">Plant defense</keyword>
<keyword evidence="1" id="KW-0677">Repeat</keyword>
<accession>A0A816RQK6</accession>
<dbReference type="InterPro" id="IPR055414">
    <property type="entry name" value="LRR_R13L4/SHOC2-like"/>
</dbReference>
<dbReference type="PANTHER" id="PTHR23155:SF1193">
    <property type="entry name" value="DISEASE RESISTANCE PROTEIN RPP13-RELATED"/>
    <property type="match status" value="1"/>
</dbReference>
<feature type="domain" description="Disease resistance protein winged helix" evidence="3">
    <location>
        <begin position="2"/>
        <end position="43"/>
    </location>
</feature>
<dbReference type="InterPro" id="IPR032675">
    <property type="entry name" value="LRR_dom_sf"/>
</dbReference>
<dbReference type="EMBL" id="HG994365">
    <property type="protein sequence ID" value="CAF2074609.1"/>
    <property type="molecule type" value="Genomic_DNA"/>
</dbReference>
<evidence type="ECO:0000259" key="3">
    <source>
        <dbReference type="Pfam" id="PF23559"/>
    </source>
</evidence>
<protein>
    <submittedName>
        <fullName evidence="5">(rape) hypothetical protein</fullName>
    </submittedName>
</protein>
<evidence type="ECO:0000256" key="2">
    <source>
        <dbReference type="ARBA" id="ARBA00022821"/>
    </source>
</evidence>
<dbReference type="SUPFAM" id="SSF52058">
    <property type="entry name" value="L domain-like"/>
    <property type="match status" value="1"/>
</dbReference>
<evidence type="ECO:0000259" key="4">
    <source>
        <dbReference type="Pfam" id="PF23598"/>
    </source>
</evidence>
<proteinExistence type="predicted"/>
<dbReference type="Pfam" id="PF23559">
    <property type="entry name" value="WHD_DRP"/>
    <property type="match status" value="1"/>
</dbReference>
<sequence length="383" mass="44789">MMMEDVARHYMEELIDRSLVEAVRRARGKVVFCRIHDLLRDVAIKKAKEINFVNVVYNEHHSSTTCRREVVHHLMDNNYLCDRRVNKRMRSFLFIGEQKRMLGSYVKTTNLKLKLLRVLNLRGLLFDCEGYIPFMSLRDVICELIHLRYLGVADTGLRHLPSLISNLQFLQTLDASGNRFEGMTDLRKLTSVRHLMGRLLIGDAVNLQTLRSISSYSWSKLQHKSLKNLRDLEIYDSGYVELRRVRLDLSSFSILKNLRALTLRVLTFRISSIHQKQLPEDMDFIFPSLESLKLVGLHLEEDPMPALKKLQRLEDVILDSCCFSGEKMRISEQGFGRLRKLVFYFDGLDELQIDDEAMPSLMELKLRTRGRQMKLMIPDRLRA</sequence>
<dbReference type="Proteomes" id="UP001295469">
    <property type="component" value="Chromosome C01"/>
</dbReference>
<gene>
    <name evidence="5" type="ORF">DARMORV10_C01P33180.1</name>
</gene>
<name>A0A816RQK6_BRANA</name>
<evidence type="ECO:0000313" key="5">
    <source>
        <dbReference type="EMBL" id="CAF2074609.1"/>
    </source>
</evidence>
<dbReference type="AlphaFoldDB" id="A0A816RQK6"/>
<evidence type="ECO:0000256" key="1">
    <source>
        <dbReference type="ARBA" id="ARBA00022737"/>
    </source>
</evidence>
<dbReference type="InterPro" id="IPR058922">
    <property type="entry name" value="WHD_DRP"/>
</dbReference>